<protein>
    <submittedName>
        <fullName evidence="2">COMM domain-containing protein 10-like</fullName>
    </submittedName>
</protein>
<dbReference type="AlphaFoldDB" id="A0A8B8I8Y0"/>
<dbReference type="InterPro" id="IPR037361">
    <property type="entry name" value="COMMD10"/>
</dbReference>
<dbReference type="PANTHER" id="PTHR12333:SF0">
    <property type="entry name" value="COMM DOMAIN-CONTAINING PROTEIN 10"/>
    <property type="match status" value="1"/>
</dbReference>
<evidence type="ECO:0000313" key="1">
    <source>
        <dbReference type="Proteomes" id="UP001652626"/>
    </source>
</evidence>
<sequence length="194" mass="22965">MECNWLKTSPSLKKGIDLINQLEETKFEQFLRRIVVKLKNQDTEIFTEEERRKLEKIFKVNDEQLLLAIKSILYIFKRILKFIFMPVNLKADLSNIGFNDEKVNFFIKIWSSETKLTLNDLTSTSLNKYEDNPDLQWKLNTELSSEYHKKSKVPKAYLSFFGECDVTEVELTHQELNSIFLQVESIQNELDNLM</sequence>
<gene>
    <name evidence="2" type="primary">LOC113398785</name>
</gene>
<name>A0A8B8I8Y0_VANTA</name>
<reference evidence="2" key="1">
    <citation type="submission" date="2025-08" db="UniProtKB">
        <authorList>
            <consortium name="RefSeq"/>
        </authorList>
    </citation>
    <scope>IDENTIFICATION</scope>
    <source>
        <tissue evidence="2">Whole body</tissue>
    </source>
</reference>
<dbReference type="OrthoDB" id="77522at2759"/>
<organism evidence="1 2">
    <name type="scientific">Vanessa tameamea</name>
    <name type="common">Kamehameha butterfly</name>
    <dbReference type="NCBI Taxonomy" id="334116"/>
    <lineage>
        <taxon>Eukaryota</taxon>
        <taxon>Metazoa</taxon>
        <taxon>Ecdysozoa</taxon>
        <taxon>Arthropoda</taxon>
        <taxon>Hexapoda</taxon>
        <taxon>Insecta</taxon>
        <taxon>Pterygota</taxon>
        <taxon>Neoptera</taxon>
        <taxon>Endopterygota</taxon>
        <taxon>Lepidoptera</taxon>
        <taxon>Glossata</taxon>
        <taxon>Ditrysia</taxon>
        <taxon>Papilionoidea</taxon>
        <taxon>Nymphalidae</taxon>
        <taxon>Nymphalinae</taxon>
        <taxon>Vanessa</taxon>
    </lineage>
</organism>
<dbReference type="OMA" id="FVEFNHK"/>
<evidence type="ECO:0000313" key="2">
    <source>
        <dbReference type="RefSeq" id="XP_026493470.2"/>
    </source>
</evidence>
<dbReference type="Proteomes" id="UP001652626">
    <property type="component" value="Chromosome 14"/>
</dbReference>
<dbReference type="Pfam" id="PF21672">
    <property type="entry name" value="COMM_HN"/>
    <property type="match status" value="1"/>
</dbReference>
<dbReference type="GeneID" id="113398785"/>
<proteinExistence type="predicted"/>
<dbReference type="RefSeq" id="XP_026493470.2">
    <property type="nucleotide sequence ID" value="XM_026637685.2"/>
</dbReference>
<dbReference type="PANTHER" id="PTHR12333">
    <property type="entry name" value="COMM DOMAIN CONTAINING PROTEIN 10"/>
    <property type="match status" value="1"/>
</dbReference>
<keyword evidence="1" id="KW-1185">Reference proteome</keyword>
<accession>A0A8B8I8Y0</accession>